<feature type="region of interest" description="Disordered" evidence="1">
    <location>
        <begin position="1"/>
        <end position="35"/>
    </location>
</feature>
<comment type="caution">
    <text evidence="2">The sequence shown here is derived from an EMBL/GenBank/DDBJ whole genome shotgun (WGS) entry which is preliminary data.</text>
</comment>
<name>A0ABN9TP84_9DINO</name>
<feature type="region of interest" description="Disordered" evidence="1">
    <location>
        <begin position="265"/>
        <end position="285"/>
    </location>
</feature>
<organism evidence="2 3">
    <name type="scientific">Prorocentrum cordatum</name>
    <dbReference type="NCBI Taxonomy" id="2364126"/>
    <lineage>
        <taxon>Eukaryota</taxon>
        <taxon>Sar</taxon>
        <taxon>Alveolata</taxon>
        <taxon>Dinophyceae</taxon>
        <taxon>Prorocentrales</taxon>
        <taxon>Prorocentraceae</taxon>
        <taxon>Prorocentrum</taxon>
    </lineage>
</organism>
<evidence type="ECO:0000256" key="1">
    <source>
        <dbReference type="SAM" id="MobiDB-lite"/>
    </source>
</evidence>
<sequence>ASARAAAASPLPWALRRAPPGARRQPPAPPAAAGANATAVATSSVSPARAVAVIADTAGPGAEGSHALHSAEGGSALLPTATGPDALSRLRAACGAHPVRVAALGCLVAPAAYAVGKARSRCRRRSGGREPLRGSGAAEPALAMEEDLSPVYRGSFRHPAFEGEVPVVVRLDAAYRGSWLALGQTEEIDVCRSGSAVSLREVGGATILEGSIQSGTGAIFGTVVQDGVRGGAFELTPEPLGQEPPGWSPAAAPDASFVAQVPKHAGLADADAPPTPPTDFSDEEDRRHPNIHYMCVVPPGATRASRNPTACVRRAVRVLAAPLGKRCATRWLYCMLGLDARLRRGHTAAARIKKPCPFRHGTLAFFAPRAAR</sequence>
<evidence type="ECO:0000313" key="2">
    <source>
        <dbReference type="EMBL" id="CAK0847917.1"/>
    </source>
</evidence>
<dbReference type="EMBL" id="CAUYUJ010014941">
    <property type="protein sequence ID" value="CAK0847917.1"/>
    <property type="molecule type" value="Genomic_DNA"/>
</dbReference>
<evidence type="ECO:0000313" key="3">
    <source>
        <dbReference type="Proteomes" id="UP001189429"/>
    </source>
</evidence>
<gene>
    <name evidence="2" type="ORF">PCOR1329_LOCUS41000</name>
</gene>
<keyword evidence="3" id="KW-1185">Reference proteome</keyword>
<feature type="non-terminal residue" evidence="2">
    <location>
        <position position="1"/>
    </location>
</feature>
<protein>
    <submittedName>
        <fullName evidence="2">Uncharacterized protein</fullName>
    </submittedName>
</protein>
<proteinExistence type="predicted"/>
<reference evidence="2" key="1">
    <citation type="submission" date="2023-10" db="EMBL/GenBank/DDBJ databases">
        <authorList>
            <person name="Chen Y."/>
            <person name="Shah S."/>
            <person name="Dougan E. K."/>
            <person name="Thang M."/>
            <person name="Chan C."/>
        </authorList>
    </citation>
    <scope>NUCLEOTIDE SEQUENCE [LARGE SCALE GENOMIC DNA]</scope>
</reference>
<accession>A0ABN9TP84</accession>
<dbReference type="Proteomes" id="UP001189429">
    <property type="component" value="Unassembled WGS sequence"/>
</dbReference>